<protein>
    <submittedName>
        <fullName evidence="2">DUF3623 domain-containing protein</fullName>
    </submittedName>
</protein>
<dbReference type="AlphaFoldDB" id="A0A504UMZ1"/>
<comment type="caution">
    <text evidence="2">The sequence shown here is derived from an EMBL/GenBank/DDBJ whole genome shotgun (WGS) entry which is preliminary data.</text>
</comment>
<dbReference type="EMBL" id="VFYP01000003">
    <property type="protein sequence ID" value="TPP06782.1"/>
    <property type="molecule type" value="Genomic_DNA"/>
</dbReference>
<dbReference type="Proteomes" id="UP000316429">
    <property type="component" value="Unassembled WGS sequence"/>
</dbReference>
<accession>A0A504UMZ1</accession>
<sequence length="298" mass="31938">MSFSHPLAVVAIAITVWWVSTGLVLAMVSRPEPKEWRILSLMPVMTVVGAGGFLLMLFGAREQTPLGSYAGFFGALLVWAWHEAAFLTGRLTGPRSGDCPPGLSGPARFKAAWQAVSDHEIAILITAVVLWFTLSGNPNRFGLAAFGLLWGMRISAKLLIFLGAPHAVSELMPKGIAHLKSYFRTDRLTPIFPLLLAVAAGLFIILVVGANRATQEHSVVGHTLLATFMALAIIEHLILVLPVSDTTLWRWAMARPGAPLAAGHPLDGGSHLQGVRPAVPPVASWSALGKDQIGKRKD</sequence>
<feature type="transmembrane region" description="Helical" evidence="1">
    <location>
        <begin position="36"/>
        <end position="58"/>
    </location>
</feature>
<dbReference type="InterPro" id="IPR017496">
    <property type="entry name" value="Photo_alph_chp2"/>
</dbReference>
<keyword evidence="1" id="KW-0472">Membrane</keyword>
<dbReference type="Pfam" id="PF12291">
    <property type="entry name" value="DUF3623"/>
    <property type="match status" value="1"/>
</dbReference>
<dbReference type="NCBIfam" id="TIGR03055">
    <property type="entry name" value="photo_alph_chp2"/>
    <property type="match status" value="1"/>
</dbReference>
<feature type="transmembrane region" description="Helical" evidence="1">
    <location>
        <begin position="141"/>
        <end position="164"/>
    </location>
</feature>
<evidence type="ECO:0000313" key="2">
    <source>
        <dbReference type="EMBL" id="TPP06782.1"/>
    </source>
</evidence>
<evidence type="ECO:0000313" key="3">
    <source>
        <dbReference type="Proteomes" id="UP000316429"/>
    </source>
</evidence>
<keyword evidence="3" id="KW-1185">Reference proteome</keyword>
<organism evidence="2 3">
    <name type="scientific">Rhizobium glycinendophyticum</name>
    <dbReference type="NCBI Taxonomy" id="2589807"/>
    <lineage>
        <taxon>Bacteria</taxon>
        <taxon>Pseudomonadati</taxon>
        <taxon>Pseudomonadota</taxon>
        <taxon>Alphaproteobacteria</taxon>
        <taxon>Hyphomicrobiales</taxon>
        <taxon>Rhizobiaceae</taxon>
        <taxon>Rhizobium/Agrobacterium group</taxon>
        <taxon>Rhizobium</taxon>
    </lineage>
</organism>
<dbReference type="RefSeq" id="WP_140830766.1">
    <property type="nucleotide sequence ID" value="NZ_VFYP01000003.1"/>
</dbReference>
<name>A0A504UMZ1_9HYPH</name>
<feature type="transmembrane region" description="Helical" evidence="1">
    <location>
        <begin position="70"/>
        <end position="91"/>
    </location>
</feature>
<feature type="transmembrane region" description="Helical" evidence="1">
    <location>
        <begin position="191"/>
        <end position="211"/>
    </location>
</feature>
<reference evidence="2 3" key="1">
    <citation type="submission" date="2019-06" db="EMBL/GenBank/DDBJ databases">
        <title>Rhizobium sp. CL12 isolated from roots of soybean.</title>
        <authorList>
            <person name="Wang C."/>
        </authorList>
    </citation>
    <scope>NUCLEOTIDE SEQUENCE [LARGE SCALE GENOMIC DNA]</scope>
    <source>
        <strain evidence="2 3">CL12</strain>
    </source>
</reference>
<feature type="transmembrane region" description="Helical" evidence="1">
    <location>
        <begin position="111"/>
        <end position="134"/>
    </location>
</feature>
<keyword evidence="1" id="KW-0812">Transmembrane</keyword>
<keyword evidence="1" id="KW-1133">Transmembrane helix</keyword>
<proteinExistence type="predicted"/>
<gene>
    <name evidence="2" type="ORF">FJQ55_18785</name>
</gene>
<dbReference type="OrthoDB" id="152369at2"/>
<feature type="transmembrane region" description="Helical" evidence="1">
    <location>
        <begin position="223"/>
        <end position="243"/>
    </location>
</feature>
<evidence type="ECO:0000256" key="1">
    <source>
        <dbReference type="SAM" id="Phobius"/>
    </source>
</evidence>